<sequence>MVATPVDLRHHEAAGGDARLANTFSLSHVPLPTRTEGAVPRLWAARRVMDDLKTSADTAVSRLLTRAFYTLLPASWAHRLAQRSLLLPSTVLLANLAGPEAPIQLGGCQVRAMFTLMPPPASAHASISVITYGDTVNVCVVSRAAGGGRPARRLLTELRRQLQERLSGVQSQLQALRATSTADDSEQELCEDRQHAARLQREFAELLTELQRRRSPLGGGAVVTCEAEAAEVELRRPKKLTVVSRQSSTSSASSQSRPLPFGDAEDLR</sequence>
<protein>
    <recommendedName>
        <fullName evidence="2">O-acyltransferase WSD1 C-terminal domain-containing protein</fullName>
    </recommendedName>
</protein>
<feature type="region of interest" description="Disordered" evidence="1">
    <location>
        <begin position="236"/>
        <end position="268"/>
    </location>
</feature>
<name>A0A6A4VWV5_AMPAM</name>
<evidence type="ECO:0000256" key="1">
    <source>
        <dbReference type="SAM" id="MobiDB-lite"/>
    </source>
</evidence>
<proteinExistence type="predicted"/>
<feature type="compositionally biased region" description="Low complexity" evidence="1">
    <location>
        <begin position="241"/>
        <end position="257"/>
    </location>
</feature>
<dbReference type="OrthoDB" id="6380605at2759"/>
<organism evidence="3 4">
    <name type="scientific">Amphibalanus amphitrite</name>
    <name type="common">Striped barnacle</name>
    <name type="synonym">Balanus amphitrite</name>
    <dbReference type="NCBI Taxonomy" id="1232801"/>
    <lineage>
        <taxon>Eukaryota</taxon>
        <taxon>Metazoa</taxon>
        <taxon>Ecdysozoa</taxon>
        <taxon>Arthropoda</taxon>
        <taxon>Crustacea</taxon>
        <taxon>Multicrustacea</taxon>
        <taxon>Cirripedia</taxon>
        <taxon>Thoracica</taxon>
        <taxon>Thoracicalcarea</taxon>
        <taxon>Balanomorpha</taxon>
        <taxon>Balanoidea</taxon>
        <taxon>Balanidae</taxon>
        <taxon>Amphibalaninae</taxon>
        <taxon>Amphibalanus</taxon>
    </lineage>
</organism>
<dbReference type="AlphaFoldDB" id="A0A6A4VWV5"/>
<dbReference type="EMBL" id="VIIS01001629">
    <property type="protein sequence ID" value="KAF0295282.1"/>
    <property type="molecule type" value="Genomic_DNA"/>
</dbReference>
<evidence type="ECO:0000313" key="4">
    <source>
        <dbReference type="Proteomes" id="UP000440578"/>
    </source>
</evidence>
<reference evidence="3 4" key="1">
    <citation type="submission" date="2019-07" db="EMBL/GenBank/DDBJ databases">
        <title>Draft genome assembly of a fouling barnacle, Amphibalanus amphitrite (Darwin, 1854): The first reference genome for Thecostraca.</title>
        <authorList>
            <person name="Kim W."/>
        </authorList>
    </citation>
    <scope>NUCLEOTIDE SEQUENCE [LARGE SCALE GENOMIC DNA]</scope>
    <source>
        <strain evidence="3">SNU_AA5</strain>
        <tissue evidence="3">Soma without cirri and trophi</tissue>
    </source>
</reference>
<evidence type="ECO:0000313" key="3">
    <source>
        <dbReference type="EMBL" id="KAF0295282.1"/>
    </source>
</evidence>
<gene>
    <name evidence="3" type="ORF">FJT64_007171</name>
</gene>
<dbReference type="Proteomes" id="UP000440578">
    <property type="component" value="Unassembled WGS sequence"/>
</dbReference>
<comment type="caution">
    <text evidence="3">The sequence shown here is derived from an EMBL/GenBank/DDBJ whole genome shotgun (WGS) entry which is preliminary data.</text>
</comment>
<evidence type="ECO:0000259" key="2">
    <source>
        <dbReference type="Pfam" id="PF06974"/>
    </source>
</evidence>
<dbReference type="Pfam" id="PF06974">
    <property type="entry name" value="WS_DGAT_C"/>
    <property type="match status" value="1"/>
</dbReference>
<feature type="domain" description="O-acyltransferase WSD1 C-terminal" evidence="2">
    <location>
        <begin position="22"/>
        <end position="145"/>
    </location>
</feature>
<dbReference type="InterPro" id="IPR009721">
    <property type="entry name" value="O-acyltransferase_WSD1_C"/>
</dbReference>
<keyword evidence="4" id="KW-1185">Reference proteome</keyword>
<accession>A0A6A4VWV5</accession>